<organism evidence="10 12">
    <name type="scientific">Bursaphelenchus xylophilus</name>
    <name type="common">Pinewood nematode worm</name>
    <name type="synonym">Aphelenchoides xylophilus</name>
    <dbReference type="NCBI Taxonomy" id="6326"/>
    <lineage>
        <taxon>Eukaryota</taxon>
        <taxon>Metazoa</taxon>
        <taxon>Ecdysozoa</taxon>
        <taxon>Nematoda</taxon>
        <taxon>Chromadorea</taxon>
        <taxon>Rhabditida</taxon>
        <taxon>Tylenchina</taxon>
        <taxon>Tylenchomorpha</taxon>
        <taxon>Aphelenchoidea</taxon>
        <taxon>Aphelenchoididae</taxon>
        <taxon>Bursaphelenchus</taxon>
    </lineage>
</organism>
<comment type="catalytic activity">
    <reaction evidence="1">
        <text>a phosphate monoester + H2O = an alcohol + phosphate</text>
        <dbReference type="Rhea" id="RHEA:15017"/>
        <dbReference type="ChEBI" id="CHEBI:15377"/>
        <dbReference type="ChEBI" id="CHEBI:30879"/>
        <dbReference type="ChEBI" id="CHEBI:43474"/>
        <dbReference type="ChEBI" id="CHEBI:67140"/>
        <dbReference type="EC" id="3.1.3.2"/>
    </reaction>
</comment>
<dbReference type="PANTHER" id="PTHR11567:SF211">
    <property type="entry name" value="PROSTATIC ACID PHOSPHATASE"/>
    <property type="match status" value="1"/>
</dbReference>
<dbReference type="Gene3D" id="3.40.50.1240">
    <property type="entry name" value="Phosphoglycerate mutase-like"/>
    <property type="match status" value="1"/>
</dbReference>
<evidence type="ECO:0000256" key="4">
    <source>
        <dbReference type="ARBA" id="ARBA00022729"/>
    </source>
</evidence>
<protein>
    <recommendedName>
        <fullName evidence="3">acid phosphatase</fullName>
        <ecNumber evidence="3">3.1.3.2</ecNumber>
    </recommendedName>
</protein>
<keyword evidence="6" id="KW-1015">Disulfide bond</keyword>
<keyword evidence="11" id="KW-1185">Reference proteome</keyword>
<dbReference type="Proteomes" id="UP000582659">
    <property type="component" value="Unassembled WGS sequence"/>
</dbReference>
<evidence type="ECO:0000256" key="8">
    <source>
        <dbReference type="SAM" id="SignalP"/>
    </source>
</evidence>
<dbReference type="InterPro" id="IPR033379">
    <property type="entry name" value="Acid_Pase_AS"/>
</dbReference>
<dbReference type="InterPro" id="IPR050645">
    <property type="entry name" value="Histidine_acid_phosphatase"/>
</dbReference>
<reference evidence="12" key="1">
    <citation type="submission" date="2016-11" db="UniProtKB">
        <authorList>
            <consortium name="WormBaseParasite"/>
        </authorList>
    </citation>
    <scope>IDENTIFICATION</scope>
</reference>
<evidence type="ECO:0000313" key="10">
    <source>
        <dbReference type="Proteomes" id="UP000095284"/>
    </source>
</evidence>
<keyword evidence="7" id="KW-0325">Glycoprotein</keyword>
<dbReference type="SUPFAM" id="SSF53254">
    <property type="entry name" value="Phosphoglycerate mutase-like"/>
    <property type="match status" value="1"/>
</dbReference>
<dbReference type="WBParaSite" id="BXY_0584000.1">
    <property type="protein sequence ID" value="BXY_0584000.1"/>
    <property type="gene ID" value="BXY_0584000"/>
</dbReference>
<dbReference type="eggNOG" id="KOG3720">
    <property type="taxonomic scope" value="Eukaryota"/>
</dbReference>
<evidence type="ECO:0000313" key="11">
    <source>
        <dbReference type="Proteomes" id="UP000659654"/>
    </source>
</evidence>
<dbReference type="InterPro" id="IPR029033">
    <property type="entry name" value="His_PPase_superfam"/>
</dbReference>
<dbReference type="PROSITE" id="PS00616">
    <property type="entry name" value="HIS_ACID_PHOSPHAT_1"/>
    <property type="match status" value="1"/>
</dbReference>
<dbReference type="GO" id="GO:0003993">
    <property type="term" value="F:acid phosphatase activity"/>
    <property type="evidence" value="ECO:0007669"/>
    <property type="project" value="UniProtKB-EC"/>
</dbReference>
<evidence type="ECO:0000313" key="12">
    <source>
        <dbReference type="WBParaSite" id="BXY_0584000.1"/>
    </source>
</evidence>
<accession>A0A1I7RYM2</accession>
<name>A0A1I7RYM2_BURXY</name>
<keyword evidence="4 8" id="KW-0732">Signal</keyword>
<feature type="signal peptide" evidence="8">
    <location>
        <begin position="1"/>
        <end position="17"/>
    </location>
</feature>
<sequence length="409" mass="46801">MAMKIFVCALLATVSLAARVNDTLGPRAVKGHQLEYVAAVWRHGDRAPTASFKNDLYPESFWDYGYGQLTNYGIEQHRELGKWIRARYIEAFKFLPETFDGDAIKIRSTYINRTRESALYNFKGLYGENITFDTLNIVSPSDSDLDIVGVPYRHCNYTDQLGAAGLNTSEVANYLSDNQKLLEFLEDANNLKPSVLLYLMVLADSLTTEKAKGLNLSAEYEAIYDQIYDFYVKAFEFNYGFGVSTQNGVNWRFELVKMMSGGLFNSFVHDLKVISFCNNVFHKIFNPICYQRASTELKYRVFSAHDVNVLGFLNNLNFSYLDYDRNDDAPLCSAIFVELWKDPLTQAEYIKVIYRRSEDEIFDLSEEIPDCKSIGKGLGCSVDDFVARSEKYRIRNESEYCAQQLTLSN</sequence>
<dbReference type="InterPro" id="IPR000560">
    <property type="entry name" value="His_Pase_clade-2"/>
</dbReference>
<dbReference type="AlphaFoldDB" id="A0A1I7RYM2"/>
<dbReference type="EMBL" id="CAJFDI010000002">
    <property type="protein sequence ID" value="CAD5213410.1"/>
    <property type="molecule type" value="Genomic_DNA"/>
</dbReference>
<dbReference type="SMR" id="A0A1I7RYM2"/>
<evidence type="ECO:0000313" key="9">
    <source>
        <dbReference type="EMBL" id="CAD5213410.1"/>
    </source>
</evidence>
<evidence type="ECO:0000256" key="7">
    <source>
        <dbReference type="ARBA" id="ARBA00023180"/>
    </source>
</evidence>
<evidence type="ECO:0000256" key="2">
    <source>
        <dbReference type="ARBA" id="ARBA00005375"/>
    </source>
</evidence>
<evidence type="ECO:0000256" key="3">
    <source>
        <dbReference type="ARBA" id="ARBA00012646"/>
    </source>
</evidence>
<keyword evidence="5" id="KW-0378">Hydrolase</keyword>
<dbReference type="EMBL" id="CAJFCV020000002">
    <property type="protein sequence ID" value="CAG9092527.1"/>
    <property type="molecule type" value="Genomic_DNA"/>
</dbReference>
<evidence type="ECO:0000256" key="1">
    <source>
        <dbReference type="ARBA" id="ARBA00000032"/>
    </source>
</evidence>
<dbReference type="CDD" id="cd07061">
    <property type="entry name" value="HP_HAP_like"/>
    <property type="match status" value="1"/>
</dbReference>
<dbReference type="Proteomes" id="UP000659654">
    <property type="component" value="Unassembled WGS sequence"/>
</dbReference>
<dbReference type="PANTHER" id="PTHR11567">
    <property type="entry name" value="ACID PHOSPHATASE-RELATED"/>
    <property type="match status" value="1"/>
</dbReference>
<evidence type="ECO:0000256" key="6">
    <source>
        <dbReference type="ARBA" id="ARBA00023157"/>
    </source>
</evidence>
<comment type="similarity">
    <text evidence="2">Belongs to the histidine acid phosphatase family.</text>
</comment>
<dbReference type="Proteomes" id="UP000095284">
    <property type="component" value="Unplaced"/>
</dbReference>
<dbReference type="OrthoDB" id="10257284at2759"/>
<feature type="chain" id="PRO_5036022014" description="acid phosphatase" evidence="8">
    <location>
        <begin position="18"/>
        <end position="409"/>
    </location>
</feature>
<proteinExistence type="inferred from homology"/>
<gene>
    <name evidence="9" type="ORF">BXYJ_LOCUS3016</name>
</gene>
<reference evidence="9" key="2">
    <citation type="submission" date="2020-09" db="EMBL/GenBank/DDBJ databases">
        <authorList>
            <person name="Kikuchi T."/>
        </authorList>
    </citation>
    <scope>NUCLEOTIDE SEQUENCE</scope>
    <source>
        <strain evidence="9">Ka4C1</strain>
    </source>
</reference>
<dbReference type="EC" id="3.1.3.2" evidence="3"/>
<dbReference type="Pfam" id="PF00328">
    <property type="entry name" value="His_Phos_2"/>
    <property type="match status" value="1"/>
</dbReference>
<evidence type="ECO:0000256" key="5">
    <source>
        <dbReference type="ARBA" id="ARBA00022801"/>
    </source>
</evidence>